<protein>
    <recommendedName>
        <fullName evidence="3">F-box domain-containing protein</fullName>
    </recommendedName>
</protein>
<sequence length="519" mass="56967">MPETRKPYPFLTLDPLTLNGTGARGATDFSPVSGLLSPPHSAVTKPKSPLSPLSPGFTRILHRARSLTSLGSKRSKRPDAGIAYRLPPELWIKVFMHIPLYLLPAVTLTCRSFNILAQPLLFSTISTHPAASPSLALRGPQTSKYRKRISERLEFFFSPRISPSIVECWISPPAPEEDAPTDDIIDTIFDSLSHLPNLKKLSCRYVRLTPRRLSVLQNLQLTTISLESCFGEIADFAAAPSVPLQEVTFKYPDAALRRGKACLLFLSPTHLEQLHATTTSILPILSQSPPFKKLRSLDIPIECITSDLLIPALLRCPVVDHLSLHTTDCIPRSLMESLPEGVLPLLSSYSGPHYFAAPFLRGRNAKTVDISVPCKPHGLAVSLVRLDRSLMSLSFLLEGVELPAPLLGTIHHSFPTLKKLAVGQPALASAEINAVLQAVPRHYTLSEITLHIQGRDKFNLWIPPDEAAADAVSCFSKCRAALLQTYPSLQVVRLMHGSQGARVMWRRSALSGLFVQVAA</sequence>
<dbReference type="SUPFAM" id="SSF81383">
    <property type="entry name" value="F-box domain"/>
    <property type="match status" value="1"/>
</dbReference>
<gene>
    <name evidence="1" type="ORF">DFH07DRAFT_795427</name>
</gene>
<name>A0AAD7NX49_9AGAR</name>
<organism evidence="1 2">
    <name type="scientific">Mycena maculata</name>
    <dbReference type="NCBI Taxonomy" id="230809"/>
    <lineage>
        <taxon>Eukaryota</taxon>
        <taxon>Fungi</taxon>
        <taxon>Dikarya</taxon>
        <taxon>Basidiomycota</taxon>
        <taxon>Agaricomycotina</taxon>
        <taxon>Agaricomycetes</taxon>
        <taxon>Agaricomycetidae</taxon>
        <taxon>Agaricales</taxon>
        <taxon>Marasmiineae</taxon>
        <taxon>Mycenaceae</taxon>
        <taxon>Mycena</taxon>
    </lineage>
</organism>
<evidence type="ECO:0008006" key="3">
    <source>
        <dbReference type="Google" id="ProtNLM"/>
    </source>
</evidence>
<dbReference type="CDD" id="cd09917">
    <property type="entry name" value="F-box_SF"/>
    <property type="match status" value="1"/>
</dbReference>
<keyword evidence="2" id="KW-1185">Reference proteome</keyword>
<comment type="caution">
    <text evidence="1">The sequence shown here is derived from an EMBL/GenBank/DDBJ whole genome shotgun (WGS) entry which is preliminary data.</text>
</comment>
<dbReference type="Gene3D" id="3.80.10.10">
    <property type="entry name" value="Ribonuclease Inhibitor"/>
    <property type="match status" value="1"/>
</dbReference>
<evidence type="ECO:0000313" key="1">
    <source>
        <dbReference type="EMBL" id="KAJ7778643.1"/>
    </source>
</evidence>
<accession>A0AAD7NX49</accession>
<dbReference type="InterPro" id="IPR032675">
    <property type="entry name" value="LRR_dom_sf"/>
</dbReference>
<reference evidence="1" key="1">
    <citation type="submission" date="2023-03" db="EMBL/GenBank/DDBJ databases">
        <title>Massive genome expansion in bonnet fungi (Mycena s.s.) driven by repeated elements and novel gene families across ecological guilds.</title>
        <authorList>
            <consortium name="Lawrence Berkeley National Laboratory"/>
            <person name="Harder C.B."/>
            <person name="Miyauchi S."/>
            <person name="Viragh M."/>
            <person name="Kuo A."/>
            <person name="Thoen E."/>
            <person name="Andreopoulos B."/>
            <person name="Lu D."/>
            <person name="Skrede I."/>
            <person name="Drula E."/>
            <person name="Henrissat B."/>
            <person name="Morin E."/>
            <person name="Kohler A."/>
            <person name="Barry K."/>
            <person name="LaButti K."/>
            <person name="Morin E."/>
            <person name="Salamov A."/>
            <person name="Lipzen A."/>
            <person name="Mereny Z."/>
            <person name="Hegedus B."/>
            <person name="Baldrian P."/>
            <person name="Stursova M."/>
            <person name="Weitz H."/>
            <person name="Taylor A."/>
            <person name="Grigoriev I.V."/>
            <person name="Nagy L.G."/>
            <person name="Martin F."/>
            <person name="Kauserud H."/>
        </authorList>
    </citation>
    <scope>NUCLEOTIDE SEQUENCE</scope>
    <source>
        <strain evidence="1">CBHHK188m</strain>
    </source>
</reference>
<dbReference type="InterPro" id="IPR036047">
    <property type="entry name" value="F-box-like_dom_sf"/>
</dbReference>
<dbReference type="SUPFAM" id="SSF52047">
    <property type="entry name" value="RNI-like"/>
    <property type="match status" value="1"/>
</dbReference>
<proteinExistence type="predicted"/>
<dbReference type="AlphaFoldDB" id="A0AAD7NX49"/>
<dbReference type="Proteomes" id="UP001215280">
    <property type="component" value="Unassembled WGS sequence"/>
</dbReference>
<evidence type="ECO:0000313" key="2">
    <source>
        <dbReference type="Proteomes" id="UP001215280"/>
    </source>
</evidence>
<dbReference type="EMBL" id="JARJLG010000008">
    <property type="protein sequence ID" value="KAJ7778643.1"/>
    <property type="molecule type" value="Genomic_DNA"/>
</dbReference>